<keyword evidence="1" id="KW-0812">Transmembrane</keyword>
<feature type="transmembrane region" description="Helical" evidence="1">
    <location>
        <begin position="101"/>
        <end position="122"/>
    </location>
</feature>
<dbReference type="InterPro" id="IPR011989">
    <property type="entry name" value="ARM-like"/>
</dbReference>
<dbReference type="EMBL" id="JARBJD010000100">
    <property type="protein sequence ID" value="KAK2952679.1"/>
    <property type="molecule type" value="Genomic_DNA"/>
</dbReference>
<proteinExistence type="predicted"/>
<accession>A0ABQ9XMD4</accession>
<evidence type="ECO:0000313" key="3">
    <source>
        <dbReference type="Proteomes" id="UP001281761"/>
    </source>
</evidence>
<dbReference type="InterPro" id="IPR016024">
    <property type="entry name" value="ARM-type_fold"/>
</dbReference>
<name>A0ABQ9XMD4_9EUKA</name>
<evidence type="ECO:0000313" key="2">
    <source>
        <dbReference type="EMBL" id="KAK2952679.1"/>
    </source>
</evidence>
<gene>
    <name evidence="2" type="ORF">BLNAU_12328</name>
</gene>
<keyword evidence="3" id="KW-1185">Reference proteome</keyword>
<organism evidence="2 3">
    <name type="scientific">Blattamonas nauphoetae</name>
    <dbReference type="NCBI Taxonomy" id="2049346"/>
    <lineage>
        <taxon>Eukaryota</taxon>
        <taxon>Metamonada</taxon>
        <taxon>Preaxostyla</taxon>
        <taxon>Oxymonadida</taxon>
        <taxon>Blattamonas</taxon>
    </lineage>
</organism>
<keyword evidence="1" id="KW-1133">Transmembrane helix</keyword>
<reference evidence="2 3" key="1">
    <citation type="journal article" date="2022" name="bioRxiv">
        <title>Genomics of Preaxostyla Flagellates Illuminates Evolutionary Transitions and the Path Towards Mitochondrial Loss.</title>
        <authorList>
            <person name="Novak L.V.F."/>
            <person name="Treitli S.C."/>
            <person name="Pyrih J."/>
            <person name="Halakuc P."/>
            <person name="Pipaliya S.V."/>
            <person name="Vacek V."/>
            <person name="Brzon O."/>
            <person name="Soukal P."/>
            <person name="Eme L."/>
            <person name="Dacks J.B."/>
            <person name="Karnkowska A."/>
            <person name="Elias M."/>
            <person name="Hampl V."/>
        </authorList>
    </citation>
    <scope>NUCLEOTIDE SEQUENCE [LARGE SCALE GENOMIC DNA]</scope>
    <source>
        <strain evidence="2">NAU3</strain>
        <tissue evidence="2">Gut</tissue>
    </source>
</reference>
<dbReference type="Gene3D" id="1.25.10.10">
    <property type="entry name" value="Leucine-rich Repeat Variant"/>
    <property type="match status" value="1"/>
</dbReference>
<dbReference type="Proteomes" id="UP001281761">
    <property type="component" value="Unassembled WGS sequence"/>
</dbReference>
<keyword evidence="1" id="KW-0472">Membrane</keyword>
<feature type="transmembrane region" description="Helical" evidence="1">
    <location>
        <begin position="142"/>
        <end position="162"/>
    </location>
</feature>
<comment type="caution">
    <text evidence="2">The sequence shown here is derived from an EMBL/GenBank/DDBJ whole genome shotgun (WGS) entry which is preliminary data.</text>
</comment>
<dbReference type="SUPFAM" id="SSF48371">
    <property type="entry name" value="ARM repeat"/>
    <property type="match status" value="1"/>
</dbReference>
<protein>
    <submittedName>
        <fullName evidence="2">Uncharacterized protein</fullName>
    </submittedName>
</protein>
<evidence type="ECO:0000256" key="1">
    <source>
        <dbReference type="SAM" id="Phobius"/>
    </source>
</evidence>
<sequence length="187" mass="20415">MDCSPFLNWSEDVDESVEEKAVVFRSLVATLTLNPAVDGSLKTKVVKFLKSMSPKNRKAADALICSLASFSDESLTNFVQSIVVLISSPSRAIIKSAMKMLTSLIMNCSSTFHLLIVITALIPQLVKTLNPLSLSLTESIHIHTYLILTIALSLKLATPLGVTHLENTDQNEQQAVHETVLKQILAP</sequence>